<name>A0A9D9DSS3_9BACT</name>
<protein>
    <submittedName>
        <fullName evidence="1">Uncharacterized protein</fullName>
    </submittedName>
</protein>
<comment type="caution">
    <text evidence="1">The sequence shown here is derived from an EMBL/GenBank/DDBJ whole genome shotgun (WGS) entry which is preliminary data.</text>
</comment>
<reference evidence="1" key="2">
    <citation type="journal article" date="2021" name="PeerJ">
        <title>Extensive microbial diversity within the chicken gut microbiome revealed by metagenomics and culture.</title>
        <authorList>
            <person name="Gilroy R."/>
            <person name="Ravi A."/>
            <person name="Getino M."/>
            <person name="Pursley I."/>
            <person name="Horton D.L."/>
            <person name="Alikhan N.F."/>
            <person name="Baker D."/>
            <person name="Gharbi K."/>
            <person name="Hall N."/>
            <person name="Watson M."/>
            <person name="Adriaenssens E.M."/>
            <person name="Foster-Nyarko E."/>
            <person name="Jarju S."/>
            <person name="Secka A."/>
            <person name="Antonio M."/>
            <person name="Oren A."/>
            <person name="Chaudhuri R.R."/>
            <person name="La Ragione R."/>
            <person name="Hildebrand F."/>
            <person name="Pallen M.J."/>
        </authorList>
    </citation>
    <scope>NUCLEOTIDE SEQUENCE</scope>
    <source>
        <strain evidence="1">10192</strain>
    </source>
</reference>
<dbReference type="Pfam" id="PF10934">
    <property type="entry name" value="Sheath_initiator"/>
    <property type="match status" value="1"/>
</dbReference>
<sequence length="115" mass="13104">MRDLKLTDDNRISFKNGDFELVDGENRMKQQIQVGLKILKGDWILDWRKGVDYIGGLRAYPDILKAQIKSAIQEVFGVDRVLKYEFNDSTEVYKVKCAVLSNGQEYPFEGVAGAI</sequence>
<dbReference type="Proteomes" id="UP000823632">
    <property type="component" value="Unassembled WGS sequence"/>
</dbReference>
<proteinExistence type="predicted"/>
<evidence type="ECO:0000313" key="2">
    <source>
        <dbReference type="Proteomes" id="UP000823632"/>
    </source>
</evidence>
<reference evidence="1" key="1">
    <citation type="submission" date="2020-10" db="EMBL/GenBank/DDBJ databases">
        <authorList>
            <person name="Gilroy R."/>
        </authorList>
    </citation>
    <scope>NUCLEOTIDE SEQUENCE</scope>
    <source>
        <strain evidence="1">10192</strain>
    </source>
</reference>
<dbReference type="InterPro" id="IPR020288">
    <property type="entry name" value="Sheath_initiator"/>
</dbReference>
<gene>
    <name evidence="1" type="ORF">IAC76_08495</name>
</gene>
<dbReference type="AlphaFoldDB" id="A0A9D9DSS3"/>
<evidence type="ECO:0000313" key="1">
    <source>
        <dbReference type="EMBL" id="MBO8431410.1"/>
    </source>
</evidence>
<organism evidence="1 2">
    <name type="scientific">Candidatus Scatousia excrementipullorum</name>
    <dbReference type="NCBI Taxonomy" id="2840936"/>
    <lineage>
        <taxon>Bacteria</taxon>
        <taxon>Candidatus Scatousia</taxon>
    </lineage>
</organism>
<accession>A0A9D9DSS3</accession>
<dbReference type="EMBL" id="JADIND010000193">
    <property type="protein sequence ID" value="MBO8431410.1"/>
    <property type="molecule type" value="Genomic_DNA"/>
</dbReference>